<protein>
    <submittedName>
        <fullName evidence="3">Uncharacterized protein</fullName>
    </submittedName>
</protein>
<feature type="region of interest" description="Disordered" evidence="2">
    <location>
        <begin position="306"/>
        <end position="366"/>
    </location>
</feature>
<accession>A0A1Y1IR60</accession>
<keyword evidence="1" id="KW-0175">Coiled coil</keyword>
<feature type="region of interest" description="Disordered" evidence="2">
    <location>
        <begin position="433"/>
        <end position="479"/>
    </location>
</feature>
<evidence type="ECO:0000313" key="3">
    <source>
        <dbReference type="EMBL" id="GAQ91117.1"/>
    </source>
</evidence>
<dbReference type="AlphaFoldDB" id="A0A1Y1IR60"/>
<gene>
    <name evidence="3" type="ORF">KFL_007300030</name>
</gene>
<dbReference type="Proteomes" id="UP000054558">
    <property type="component" value="Unassembled WGS sequence"/>
</dbReference>
<feature type="compositionally biased region" description="Basic and acidic residues" evidence="2">
    <location>
        <begin position="343"/>
        <end position="366"/>
    </location>
</feature>
<sequence>MNSQEWAVVAGGHRVPAAALNIPSFDALRLAYQGKDQSALDSGQEFSSWLPKQVFLCVGKRYYSEQFLTTFGRGLKSAIYAADACTNKAKFTDYLFLESLLKFGQLYDVIGEVQDISELLKDRLARTLAEQRAELAEQRANKAEELAKLLATENLKLKRKAADISGEGLPKVQCFVDKRDAPSEAIGLTAEDHDLIRTLQQVNYEAVVNWKVLAESSGFSIRQLRGLAVSFVDQATEAIVFQESEPGNAKKSHTGKFEVQAESGEKYTDVPVEELSIGAGSRREGDPLIQLLRANGMQDEPFLQQGRTRAGRGQEDLELENEIRSKGREDRGRSQSRPGTRAFGEREPQRFRTPADDFGGDWDKEPEEGLVRERSPIFFDGGRRRHPEWPGNRPVGVFTPQQMPRNFVPGFPPMPPPLHNQTGFMPRFQPQGMGQPGGVGQEGIPQATPFAPPGFMGPPPVNMQNVTFGQIRSGSNQQR</sequence>
<organism evidence="3 4">
    <name type="scientific">Klebsormidium nitens</name>
    <name type="common">Green alga</name>
    <name type="synonym">Ulothrix nitens</name>
    <dbReference type="NCBI Taxonomy" id="105231"/>
    <lineage>
        <taxon>Eukaryota</taxon>
        <taxon>Viridiplantae</taxon>
        <taxon>Streptophyta</taxon>
        <taxon>Klebsormidiophyceae</taxon>
        <taxon>Klebsormidiales</taxon>
        <taxon>Klebsormidiaceae</taxon>
        <taxon>Klebsormidium</taxon>
    </lineage>
</organism>
<name>A0A1Y1IR60_KLENI</name>
<proteinExistence type="predicted"/>
<feature type="compositionally biased region" description="Pro residues" evidence="2">
    <location>
        <begin position="450"/>
        <end position="461"/>
    </location>
</feature>
<feature type="coiled-coil region" evidence="1">
    <location>
        <begin position="121"/>
        <end position="160"/>
    </location>
</feature>
<evidence type="ECO:0000256" key="1">
    <source>
        <dbReference type="SAM" id="Coils"/>
    </source>
</evidence>
<dbReference type="EMBL" id="DF237679">
    <property type="protein sequence ID" value="GAQ91117.1"/>
    <property type="molecule type" value="Genomic_DNA"/>
</dbReference>
<feature type="compositionally biased region" description="Polar residues" evidence="2">
    <location>
        <begin position="462"/>
        <end position="479"/>
    </location>
</feature>
<keyword evidence="4" id="KW-1185">Reference proteome</keyword>
<feature type="compositionally biased region" description="Basic and acidic residues" evidence="2">
    <location>
        <begin position="321"/>
        <end position="333"/>
    </location>
</feature>
<evidence type="ECO:0000256" key="2">
    <source>
        <dbReference type="SAM" id="MobiDB-lite"/>
    </source>
</evidence>
<reference evidence="3 4" key="1">
    <citation type="journal article" date="2014" name="Nat. Commun.">
        <title>Klebsormidium flaccidum genome reveals primary factors for plant terrestrial adaptation.</title>
        <authorList>
            <person name="Hori K."/>
            <person name="Maruyama F."/>
            <person name="Fujisawa T."/>
            <person name="Togashi T."/>
            <person name="Yamamoto N."/>
            <person name="Seo M."/>
            <person name="Sato S."/>
            <person name="Yamada T."/>
            <person name="Mori H."/>
            <person name="Tajima N."/>
            <person name="Moriyama T."/>
            <person name="Ikeuchi M."/>
            <person name="Watanabe M."/>
            <person name="Wada H."/>
            <person name="Kobayashi K."/>
            <person name="Saito M."/>
            <person name="Masuda T."/>
            <person name="Sasaki-Sekimoto Y."/>
            <person name="Mashiguchi K."/>
            <person name="Awai K."/>
            <person name="Shimojima M."/>
            <person name="Masuda S."/>
            <person name="Iwai M."/>
            <person name="Nobusawa T."/>
            <person name="Narise T."/>
            <person name="Kondo S."/>
            <person name="Saito H."/>
            <person name="Sato R."/>
            <person name="Murakawa M."/>
            <person name="Ihara Y."/>
            <person name="Oshima-Yamada Y."/>
            <person name="Ohtaka K."/>
            <person name="Satoh M."/>
            <person name="Sonobe K."/>
            <person name="Ishii M."/>
            <person name="Ohtani R."/>
            <person name="Kanamori-Sato M."/>
            <person name="Honoki R."/>
            <person name="Miyazaki D."/>
            <person name="Mochizuki H."/>
            <person name="Umetsu J."/>
            <person name="Higashi K."/>
            <person name="Shibata D."/>
            <person name="Kamiya Y."/>
            <person name="Sato N."/>
            <person name="Nakamura Y."/>
            <person name="Tabata S."/>
            <person name="Ida S."/>
            <person name="Kurokawa K."/>
            <person name="Ohta H."/>
        </authorList>
    </citation>
    <scope>NUCLEOTIDE SEQUENCE [LARGE SCALE GENOMIC DNA]</scope>
    <source>
        <strain evidence="3 4">NIES-2285</strain>
    </source>
</reference>
<evidence type="ECO:0000313" key="4">
    <source>
        <dbReference type="Proteomes" id="UP000054558"/>
    </source>
</evidence>